<sequence length="110" mass="12846">MPSRSTVRTLSVMTTLAAKGEPLPPSFPTDLWFDREEKNGLLYDSLVLINLAACDRHKFAEEDKRRVKERLQQNWSREARCSWNNVMGRKTVWNFVFVEFQCACMISLTM</sequence>
<dbReference type="Ensembl" id="ENSHHUT00000002301.1">
    <property type="protein sequence ID" value="ENSHHUP00000002226.1"/>
    <property type="gene ID" value="ENSHHUG00000001438.1"/>
</dbReference>
<reference evidence="1" key="2">
    <citation type="submission" date="2025-08" db="UniProtKB">
        <authorList>
            <consortium name="Ensembl"/>
        </authorList>
    </citation>
    <scope>IDENTIFICATION</scope>
</reference>
<reference evidence="2" key="1">
    <citation type="submission" date="2018-06" db="EMBL/GenBank/DDBJ databases">
        <title>Genome assembly of Danube salmon.</title>
        <authorList>
            <person name="Macqueen D.J."/>
            <person name="Gundappa M.K."/>
        </authorList>
    </citation>
    <scope>NUCLEOTIDE SEQUENCE [LARGE SCALE GENOMIC DNA]</scope>
</reference>
<proteinExistence type="predicted"/>
<evidence type="ECO:0000313" key="2">
    <source>
        <dbReference type="Proteomes" id="UP000314982"/>
    </source>
</evidence>
<evidence type="ECO:0000313" key="1">
    <source>
        <dbReference type="Ensembl" id="ENSHHUP00000002226.1"/>
    </source>
</evidence>
<dbReference type="GeneTree" id="ENSGT00940000161434"/>
<keyword evidence="2" id="KW-1185">Reference proteome</keyword>
<dbReference type="AlphaFoldDB" id="A0A4W5JR14"/>
<name>A0A4W5JR14_9TELE</name>
<dbReference type="Proteomes" id="UP000314982">
    <property type="component" value="Unassembled WGS sequence"/>
</dbReference>
<accession>A0A4W5JR14</accession>
<organism evidence="1 2">
    <name type="scientific">Hucho hucho</name>
    <name type="common">huchen</name>
    <dbReference type="NCBI Taxonomy" id="62062"/>
    <lineage>
        <taxon>Eukaryota</taxon>
        <taxon>Metazoa</taxon>
        <taxon>Chordata</taxon>
        <taxon>Craniata</taxon>
        <taxon>Vertebrata</taxon>
        <taxon>Euteleostomi</taxon>
        <taxon>Actinopterygii</taxon>
        <taxon>Neopterygii</taxon>
        <taxon>Teleostei</taxon>
        <taxon>Protacanthopterygii</taxon>
        <taxon>Salmoniformes</taxon>
        <taxon>Salmonidae</taxon>
        <taxon>Salmoninae</taxon>
        <taxon>Hucho</taxon>
    </lineage>
</organism>
<reference evidence="1" key="3">
    <citation type="submission" date="2025-09" db="UniProtKB">
        <authorList>
            <consortium name="Ensembl"/>
        </authorList>
    </citation>
    <scope>IDENTIFICATION</scope>
</reference>
<protein>
    <submittedName>
        <fullName evidence="1">Uncharacterized protein</fullName>
    </submittedName>
</protein>